<gene>
    <name evidence="1" type="ORF">CHARACLAT_012037</name>
</gene>
<evidence type="ECO:0000313" key="2">
    <source>
        <dbReference type="Proteomes" id="UP001352852"/>
    </source>
</evidence>
<organism evidence="1 2">
    <name type="scientific">Characodon lateralis</name>
    <dbReference type="NCBI Taxonomy" id="208331"/>
    <lineage>
        <taxon>Eukaryota</taxon>
        <taxon>Metazoa</taxon>
        <taxon>Chordata</taxon>
        <taxon>Craniata</taxon>
        <taxon>Vertebrata</taxon>
        <taxon>Euteleostomi</taxon>
        <taxon>Actinopterygii</taxon>
        <taxon>Neopterygii</taxon>
        <taxon>Teleostei</taxon>
        <taxon>Neoteleostei</taxon>
        <taxon>Acanthomorphata</taxon>
        <taxon>Ovalentaria</taxon>
        <taxon>Atherinomorphae</taxon>
        <taxon>Cyprinodontiformes</taxon>
        <taxon>Goodeidae</taxon>
        <taxon>Characodon</taxon>
    </lineage>
</organism>
<proteinExistence type="predicted"/>
<comment type="caution">
    <text evidence="1">The sequence shown here is derived from an EMBL/GenBank/DDBJ whole genome shotgun (WGS) entry which is preliminary data.</text>
</comment>
<dbReference type="Proteomes" id="UP001352852">
    <property type="component" value="Unassembled WGS sequence"/>
</dbReference>
<sequence>MEREAKLKLVLLHGAALSVQTGRETVSQPVYLNPSPLHHYKPSHLHLIIIFLQFLLDFCTSEDFFFHTQETKTTNCFFFVKLEMHGLIFPRSSFNLTKEGKNKKSPFLFLTLFSNREMS</sequence>
<keyword evidence="2" id="KW-1185">Reference proteome</keyword>
<accession>A0ABU7E355</accession>
<protein>
    <submittedName>
        <fullName evidence="1">Uncharacterized protein</fullName>
    </submittedName>
</protein>
<dbReference type="EMBL" id="JAHUTJ010041811">
    <property type="protein sequence ID" value="MED6280560.1"/>
    <property type="molecule type" value="Genomic_DNA"/>
</dbReference>
<reference evidence="1 2" key="1">
    <citation type="submission" date="2021-06" db="EMBL/GenBank/DDBJ databases">
        <authorList>
            <person name="Palmer J.M."/>
        </authorList>
    </citation>
    <scope>NUCLEOTIDE SEQUENCE [LARGE SCALE GENOMIC DNA]</scope>
    <source>
        <strain evidence="1 2">CL_MEX2019</strain>
        <tissue evidence="1">Muscle</tissue>
    </source>
</reference>
<name>A0ABU7E355_9TELE</name>
<evidence type="ECO:0000313" key="1">
    <source>
        <dbReference type="EMBL" id="MED6280560.1"/>
    </source>
</evidence>